<evidence type="ECO:0000256" key="6">
    <source>
        <dbReference type="ARBA" id="ARBA00023053"/>
    </source>
</evidence>
<dbReference type="InterPro" id="IPR001873">
    <property type="entry name" value="ENaC"/>
</dbReference>
<keyword evidence="9 11" id="KW-0739">Sodium transport</keyword>
<reference evidence="13" key="1">
    <citation type="submission" date="2021-02" db="EMBL/GenBank/DDBJ databases">
        <authorList>
            <person name="Nowell W R."/>
        </authorList>
    </citation>
    <scope>NUCLEOTIDE SEQUENCE</scope>
    <source>
        <strain evidence="13">Ploen Becks lab</strain>
    </source>
</reference>
<organism evidence="13 14">
    <name type="scientific">Brachionus calyciflorus</name>
    <dbReference type="NCBI Taxonomy" id="104777"/>
    <lineage>
        <taxon>Eukaryota</taxon>
        <taxon>Metazoa</taxon>
        <taxon>Spiralia</taxon>
        <taxon>Gnathifera</taxon>
        <taxon>Rotifera</taxon>
        <taxon>Eurotatoria</taxon>
        <taxon>Monogononta</taxon>
        <taxon>Pseudotrocha</taxon>
        <taxon>Ploima</taxon>
        <taxon>Brachionidae</taxon>
        <taxon>Brachionus</taxon>
    </lineage>
</organism>
<keyword evidence="8 12" id="KW-0472">Membrane</keyword>
<dbReference type="InterPro" id="IPR020903">
    <property type="entry name" value="ENaC_CS"/>
</dbReference>
<keyword evidence="10 11" id="KW-0407">Ion channel</keyword>
<evidence type="ECO:0000256" key="1">
    <source>
        <dbReference type="ARBA" id="ARBA00004141"/>
    </source>
</evidence>
<evidence type="ECO:0000256" key="8">
    <source>
        <dbReference type="ARBA" id="ARBA00023136"/>
    </source>
</evidence>
<dbReference type="PANTHER" id="PTHR11690:SF248">
    <property type="entry name" value="PICKPOCKET 17, ISOFORM A"/>
    <property type="match status" value="1"/>
</dbReference>
<protein>
    <submittedName>
        <fullName evidence="13">Uncharacterized protein</fullName>
    </submittedName>
</protein>
<evidence type="ECO:0000313" key="14">
    <source>
        <dbReference type="Proteomes" id="UP000663879"/>
    </source>
</evidence>
<evidence type="ECO:0000256" key="10">
    <source>
        <dbReference type="ARBA" id="ARBA00023303"/>
    </source>
</evidence>
<keyword evidence="5 12" id="KW-1133">Transmembrane helix</keyword>
<evidence type="ECO:0000256" key="7">
    <source>
        <dbReference type="ARBA" id="ARBA00023065"/>
    </source>
</evidence>
<feature type="transmembrane region" description="Helical" evidence="12">
    <location>
        <begin position="444"/>
        <end position="468"/>
    </location>
</feature>
<evidence type="ECO:0000256" key="5">
    <source>
        <dbReference type="ARBA" id="ARBA00022989"/>
    </source>
</evidence>
<evidence type="ECO:0000313" key="13">
    <source>
        <dbReference type="EMBL" id="CAF1010201.1"/>
    </source>
</evidence>
<keyword evidence="3 11" id="KW-0894">Sodium channel</keyword>
<keyword evidence="7 11" id="KW-0406">Ion transport</keyword>
<keyword evidence="4 11" id="KW-0812">Transmembrane</keyword>
<dbReference type="Pfam" id="PF00858">
    <property type="entry name" value="ASC"/>
    <property type="match status" value="1"/>
</dbReference>
<evidence type="ECO:0000256" key="9">
    <source>
        <dbReference type="ARBA" id="ARBA00023201"/>
    </source>
</evidence>
<dbReference type="PANTHER" id="PTHR11690">
    <property type="entry name" value="AMILORIDE-SENSITIVE SODIUM CHANNEL-RELATED"/>
    <property type="match status" value="1"/>
</dbReference>
<evidence type="ECO:0000256" key="4">
    <source>
        <dbReference type="ARBA" id="ARBA00022692"/>
    </source>
</evidence>
<dbReference type="GO" id="GO:0005886">
    <property type="term" value="C:plasma membrane"/>
    <property type="evidence" value="ECO:0007669"/>
    <property type="project" value="TreeGrafter"/>
</dbReference>
<keyword evidence="2 11" id="KW-0813">Transport</keyword>
<evidence type="ECO:0000256" key="11">
    <source>
        <dbReference type="RuleBase" id="RU000679"/>
    </source>
</evidence>
<dbReference type="EMBL" id="CAJNOC010004119">
    <property type="protein sequence ID" value="CAF1010201.1"/>
    <property type="molecule type" value="Genomic_DNA"/>
</dbReference>
<accession>A0A814HIB7</accession>
<evidence type="ECO:0000256" key="3">
    <source>
        <dbReference type="ARBA" id="ARBA00022461"/>
    </source>
</evidence>
<dbReference type="Gene3D" id="1.10.287.770">
    <property type="entry name" value="YojJ-like"/>
    <property type="match status" value="1"/>
</dbReference>
<evidence type="ECO:0000256" key="2">
    <source>
        <dbReference type="ARBA" id="ARBA00022448"/>
    </source>
</evidence>
<dbReference type="Gene3D" id="2.60.470.10">
    <property type="entry name" value="Acid-sensing ion channels like domains"/>
    <property type="match status" value="1"/>
</dbReference>
<dbReference type="AlphaFoldDB" id="A0A814HIB7"/>
<comment type="similarity">
    <text evidence="11">Belongs to the amiloride-sensitive sodium channel (TC 1.A.6) family.</text>
</comment>
<dbReference type="Proteomes" id="UP000663879">
    <property type="component" value="Unassembled WGS sequence"/>
</dbReference>
<feature type="transmembrane region" description="Helical" evidence="12">
    <location>
        <begin position="45"/>
        <end position="70"/>
    </location>
</feature>
<sequence length="477" mass="54734">MGKKDLSQKSKLSTQIKNAVCEVILSSTSHGFPNILRSTNLAIKLMWAFFTVLFFGLCAYMITTAIITYFNYDVVTVIRVKNDFKPYFPTVTICNLNYFTSDEAIAFIKPFEKSKVFYAPFESTFDVMAKGISKKNAKFLNNSKIFSDSKEKFIVFCEYLMEDCNMSAFKFYFHPNYGNCYQFNTGYDENDSKIPLKTTIVTERAQGLRLVLNTSVPDSLKFITPFTGAIVFIHNHTTDPMMVTGITLAPKTETNIGLSRMFYSSQPKPYSQCETSTNDPNSFSSELYKLVLENTQFYTQTLCIYQCFQREVIKNCNCSVTTFPDFYKEKSCSGIDQSICLQQVFDMAKNTDFFSDTCYQECPLECDGMTFQKTVSTTQYSNFQFEEYLKMSRFTRYFNRTEVNGNDFTAFSVYYENLGYINIEESPSMEWVDLLSNLGGIAGLFLGVSFLSFVEIIECAMQIILIFINQNKINQAK</sequence>
<keyword evidence="6" id="KW-0915">Sodium</keyword>
<proteinExistence type="inferred from homology"/>
<dbReference type="PROSITE" id="PS01206">
    <property type="entry name" value="ASC"/>
    <property type="match status" value="1"/>
</dbReference>
<comment type="caution">
    <text evidence="13">The sequence shown here is derived from an EMBL/GenBank/DDBJ whole genome shotgun (WGS) entry which is preliminary data.</text>
</comment>
<name>A0A814HIB7_9BILA</name>
<dbReference type="GO" id="GO:0015280">
    <property type="term" value="F:ligand-gated sodium channel activity"/>
    <property type="evidence" value="ECO:0007669"/>
    <property type="project" value="TreeGrafter"/>
</dbReference>
<gene>
    <name evidence="13" type="ORF">OXX778_LOCUS16853</name>
</gene>
<comment type="subcellular location">
    <subcellularLocation>
        <location evidence="1">Membrane</location>
        <topology evidence="1">Multi-pass membrane protein</topology>
    </subcellularLocation>
</comment>
<keyword evidence="14" id="KW-1185">Reference proteome</keyword>
<dbReference type="OrthoDB" id="6021021at2759"/>
<evidence type="ECO:0000256" key="12">
    <source>
        <dbReference type="SAM" id="Phobius"/>
    </source>
</evidence>
<dbReference type="PRINTS" id="PR01078">
    <property type="entry name" value="AMINACHANNEL"/>
</dbReference>